<dbReference type="EMBL" id="EF634324">
    <property type="protein sequence ID" value="ABV04400.1"/>
    <property type="molecule type" value="Genomic_RNA"/>
</dbReference>
<sequence length="1272" mass="146606">MDLTRAQFNERVKNETIKYVTSLQRTNRTTNIHKEIDNEIREWFESNRSLNEIARKIAWTEKMQETLIEVEQLNFEDYEIQFRNDFRKEEYEGHVDTNEEKIDFEIGNVIIRYQVFELLPDLSKQNIGEYLHEYLFQWKTDDNLEITIKILVNYNICEIDEDENGLVEISEVTIITCENGSTADVSKTIKVTSEAQHLEISIKKIIFNEILTGFIGDDEIDGMKIEKVKVLENGHLYVKVDAYIYDDVKHDILEMDESKIFAVEEDKTYLDKSNNIELELIEFKRSAVTLRLRMGLTSITSNLPELNNSIQIQLVTKETVTETEIRPQSRNMALDLCMTSTINEMTKDRDRIRIEDINDYLQSIREMWIQEALERSDELEHYLARMTFSNTARIDDLFATVPRYVEQVLEITSLITGQFYDRPMVLPAEGKISMVSPFRRAGYNEIDRTVNTEGANNPRNFEMDLTYTMTNPTSTGIEGRFEIYSQDNFKILVDGSYEMSSKQNTIDPIERIDWEANSLRSYYNFDLQARKVGLLEGTTHRGYIPIPVSEATYTLRINRIYILDNRGIDAPLIDEVAGEVTLYAANMQGNGGTQNRRVALANGDSTIMVVDGIRYSGMVFNINETFQHDLFNDNQEYMYYHYATQSQWLADRSTRTITSNNDITRTETTATTRLNADWEVRQGLSWRQRSRWITEQYHNILQPRYIRMQELSATMHVNGRQIGDAIGLYIRPAKFNTLQQGVLHNNIRYRWNQFIPMQPEGSVTGVNGFRLLGAFMIALDRVKINYRIPMAPIGVGITRIYDSAVRDMQLAMESMELEIQRINEMLDEIWDRLEYIESLVKSMIGDDDIWSNVIGAVLSIIMDVGLTVALGGLGYAASALVKGGVGAMKVAATTLSKSKKVFDSLKKQITKAGSTPIEAINKHSFAHLSVREAKYNGPSWSRIPSKLNVDEKLKLDEDFRYSMLLPEFSMGTRNAAYTRRRDEVRLLMNVPEDYSGPISKFGIHYQPLKVGGLSEVTQKLFDKINFDKLDAKYMFRANKMKARKPAHAWSSIESFEQDKDGKMIRSLTVFGVGEHGGMNANSMSGKIDGITFRENVSRRDEKGRIISKLLSPSESGYSDNEVREIFEKRFKMPSSILTIDECWALLHKKVSTSVLNSKSAHEFTFASPYMHKVIEDIIKNPPTNQYNLWSRNCQHLVNDINRYIKGYPINDAWGLDMNRRMDSVVFRGMSRTLDLIDSTAKLTRKLHTKSYRIKRKRIMYISSPTRGSVLNG</sequence>
<dbReference type="KEGG" id="vg:6276366"/>
<evidence type="ECO:0000313" key="1">
    <source>
        <dbReference type="EMBL" id="ABV04400.1"/>
    </source>
</evidence>
<dbReference type="Proteomes" id="UP000164702">
    <property type="component" value="Genome"/>
</dbReference>
<name>B2X7R0_9REOV</name>
<proteinExistence type="predicted"/>
<organism evidence="1 2">
    <name type="scientific">Heliothis armigera cypovirus 5</name>
    <dbReference type="NCBI Taxonomy" id="332585"/>
    <lineage>
        <taxon>Viruses</taxon>
        <taxon>Riboviria</taxon>
        <taxon>Orthornavirae</taxon>
        <taxon>Duplornaviricota</taxon>
        <taxon>Resentoviricetes</taxon>
        <taxon>Reovirales</taxon>
        <taxon>Spinareoviridae</taxon>
        <taxon>Cypovirus</taxon>
        <taxon>Cypovirus betineae</taxon>
        <taxon>Cypovirus 5</taxon>
    </lineage>
</organism>
<dbReference type="GeneID" id="6276366"/>
<dbReference type="RefSeq" id="YP_001883322.1">
    <property type="nucleotide sequence ID" value="NC_010669.1"/>
</dbReference>
<accession>B2X7R0</accession>
<reference evidence="1 2" key="2">
    <citation type="journal article" date="2008" name="Virus Genes">
        <title>The complete nucleotide sequence of the type 5 Helicoverpa armigera cytoplasmic polyhedrosis virus genome.</title>
        <authorList>
            <person name="Tan L."/>
            <person name="Zhang J."/>
            <person name="Li Y."/>
            <person name="Li Y."/>
            <person name="Jiang H."/>
            <person name="Cao X."/>
            <person name="Hu Y."/>
        </authorList>
    </citation>
    <scope>NUCLEOTIDE SEQUENCE [LARGE SCALE GENOMIC DNA]</scope>
    <source>
        <strain evidence="1">China</strain>
    </source>
</reference>
<protein>
    <submittedName>
        <fullName evidence="1">p2</fullName>
    </submittedName>
</protein>
<keyword evidence="2" id="KW-1185">Reference proteome</keyword>
<evidence type="ECO:0000313" key="2">
    <source>
        <dbReference type="Proteomes" id="UP000164702"/>
    </source>
</evidence>
<reference evidence="2" key="1">
    <citation type="journal article" date="2006" name="J. Gen. Virol.">
        <title>Identification and genome characterization of Heliothis armigera cypovirus types 5 and 14 and Heliothis assulta cypovirus type 14.</title>
        <authorList>
            <person name="Li Y."/>
            <person name="Tan L."/>
            <person name="Li Y."/>
            <person name="Chen W."/>
            <person name="Zhang J."/>
            <person name="Hu Y."/>
        </authorList>
    </citation>
    <scope>NUCLEOTIDE SEQUENCE [LARGE SCALE GENOMIC DNA]</scope>
</reference>